<reference evidence="2 3" key="1">
    <citation type="submission" date="2020-08" db="EMBL/GenBank/DDBJ databases">
        <title>Above-ground endophytic microbial communities from plants in different locations in the United States.</title>
        <authorList>
            <person name="Frank C."/>
        </authorList>
    </citation>
    <scope>NUCLEOTIDE SEQUENCE [LARGE SCALE GENOMIC DNA]</scope>
    <source>
        <strain evidence="2 3">WP4_2_2</strain>
    </source>
</reference>
<gene>
    <name evidence="2" type="ORF">F4827_003841</name>
</gene>
<keyword evidence="1" id="KW-0175">Coiled coil</keyword>
<name>A0A7W9TYZ0_9BURK</name>
<organism evidence="2 3">
    <name type="scientific">Paraburkholderia bannensis</name>
    <dbReference type="NCBI Taxonomy" id="765414"/>
    <lineage>
        <taxon>Bacteria</taxon>
        <taxon>Pseudomonadati</taxon>
        <taxon>Pseudomonadota</taxon>
        <taxon>Betaproteobacteria</taxon>
        <taxon>Burkholderiales</taxon>
        <taxon>Burkholderiaceae</taxon>
        <taxon>Paraburkholderia</taxon>
    </lineage>
</organism>
<dbReference type="AlphaFoldDB" id="A0A7W9TYZ0"/>
<protein>
    <submittedName>
        <fullName evidence="2">Uncharacterized protein</fullName>
    </submittedName>
</protein>
<dbReference type="EMBL" id="JACHBW010000011">
    <property type="protein sequence ID" value="MBB6103982.1"/>
    <property type="molecule type" value="Genomic_DNA"/>
</dbReference>
<evidence type="ECO:0000313" key="3">
    <source>
        <dbReference type="Proteomes" id="UP000571554"/>
    </source>
</evidence>
<keyword evidence="3" id="KW-1185">Reference proteome</keyword>
<dbReference type="RefSeq" id="WP_260175295.1">
    <property type="nucleotide sequence ID" value="NZ_JACHBW010000011.1"/>
</dbReference>
<comment type="caution">
    <text evidence="2">The sequence shown here is derived from an EMBL/GenBank/DDBJ whole genome shotgun (WGS) entry which is preliminary data.</text>
</comment>
<evidence type="ECO:0000313" key="2">
    <source>
        <dbReference type="EMBL" id="MBB6103982.1"/>
    </source>
</evidence>
<sequence>MNADTQEATDQRSDVVCRMHFGCSWDAYLQISVNQDAVAAQTSLESAKRQNQREEASLKHAAMQREPVLARLSVLGALR</sequence>
<accession>A0A7W9TYZ0</accession>
<dbReference type="Proteomes" id="UP000571554">
    <property type="component" value="Unassembled WGS sequence"/>
</dbReference>
<feature type="coiled-coil region" evidence="1">
    <location>
        <begin position="37"/>
        <end position="64"/>
    </location>
</feature>
<proteinExistence type="predicted"/>
<evidence type="ECO:0000256" key="1">
    <source>
        <dbReference type="SAM" id="Coils"/>
    </source>
</evidence>